<dbReference type="SUPFAM" id="SSF53067">
    <property type="entry name" value="Actin-like ATPase domain"/>
    <property type="match status" value="2"/>
</dbReference>
<organism evidence="7 8">
    <name type="scientific">Lentilactobacillus kefiri DSM 20587 = JCM 5818</name>
    <dbReference type="NCBI Taxonomy" id="1423764"/>
    <lineage>
        <taxon>Bacteria</taxon>
        <taxon>Bacillati</taxon>
        <taxon>Bacillota</taxon>
        <taxon>Bacilli</taxon>
        <taxon>Lactobacillales</taxon>
        <taxon>Lactobacillaceae</taxon>
        <taxon>Lentilactobacillus</taxon>
    </lineage>
</organism>
<evidence type="ECO:0000256" key="2">
    <source>
        <dbReference type="ARBA" id="ARBA00022679"/>
    </source>
</evidence>
<dbReference type="Gene3D" id="3.30.420.40">
    <property type="match status" value="2"/>
</dbReference>
<keyword evidence="3 4" id="KW-0418">Kinase</keyword>
<reference evidence="7 8" key="1">
    <citation type="journal article" date="2015" name="Genome Announc.">
        <title>Expanding the biotechnology potential of lactobacilli through comparative genomics of 213 strains and associated genera.</title>
        <authorList>
            <person name="Sun Z."/>
            <person name="Harris H.M."/>
            <person name="McCann A."/>
            <person name="Guo C."/>
            <person name="Argimon S."/>
            <person name="Zhang W."/>
            <person name="Yang X."/>
            <person name="Jeffery I.B."/>
            <person name="Cooney J.C."/>
            <person name="Kagawa T.F."/>
            <person name="Liu W."/>
            <person name="Song Y."/>
            <person name="Salvetti E."/>
            <person name="Wrobel A."/>
            <person name="Rasinkangas P."/>
            <person name="Parkhill J."/>
            <person name="Rea M.C."/>
            <person name="O'Sullivan O."/>
            <person name="Ritari J."/>
            <person name="Douillard F.P."/>
            <person name="Paul Ross R."/>
            <person name="Yang R."/>
            <person name="Briner A.E."/>
            <person name="Felis G.E."/>
            <person name="de Vos W.M."/>
            <person name="Barrangou R."/>
            <person name="Klaenhammer T.R."/>
            <person name="Caufield P.W."/>
            <person name="Cui Y."/>
            <person name="Zhang H."/>
            <person name="O'Toole P.W."/>
        </authorList>
    </citation>
    <scope>NUCLEOTIDE SEQUENCE [LARGE SCALE GENOMIC DNA]</scope>
    <source>
        <strain evidence="7 8">DSM 20587</strain>
    </source>
</reference>
<dbReference type="Pfam" id="PF02782">
    <property type="entry name" value="FGGY_C"/>
    <property type="match status" value="1"/>
</dbReference>
<dbReference type="NCBIfam" id="TIGR01314">
    <property type="entry name" value="gntK_FGGY"/>
    <property type="match status" value="1"/>
</dbReference>
<dbReference type="GO" id="GO:0046316">
    <property type="term" value="F:gluconokinase activity"/>
    <property type="evidence" value="ECO:0007669"/>
    <property type="project" value="InterPro"/>
</dbReference>
<protein>
    <submittedName>
        <fullName evidence="7">Gluconate kinase</fullName>
    </submittedName>
</protein>
<dbReference type="InterPro" id="IPR043129">
    <property type="entry name" value="ATPase_NBD"/>
</dbReference>
<feature type="domain" description="Carbohydrate kinase FGGY N-terminal" evidence="5">
    <location>
        <begin position="4"/>
        <end position="248"/>
    </location>
</feature>
<dbReference type="InterPro" id="IPR050406">
    <property type="entry name" value="FGGY_Carb_Kinase"/>
</dbReference>
<gene>
    <name evidence="7" type="ORF">FC95_GL001812</name>
</gene>
<evidence type="ECO:0000313" key="8">
    <source>
        <dbReference type="Proteomes" id="UP000051164"/>
    </source>
</evidence>
<comment type="similarity">
    <text evidence="1 4">Belongs to the FGGY kinase family.</text>
</comment>
<dbReference type="PANTHER" id="PTHR43095:SF2">
    <property type="entry name" value="GLUCONOKINASE"/>
    <property type="match status" value="1"/>
</dbReference>
<dbReference type="InterPro" id="IPR006002">
    <property type="entry name" value="Gluconate_kinase"/>
</dbReference>
<dbReference type="EMBL" id="AYYV01000004">
    <property type="protein sequence ID" value="KRM54104.1"/>
    <property type="molecule type" value="Genomic_DNA"/>
</dbReference>
<feature type="domain" description="Carbohydrate kinase FGGY C-terminal" evidence="6">
    <location>
        <begin position="257"/>
        <end position="452"/>
    </location>
</feature>
<dbReference type="Proteomes" id="UP000051164">
    <property type="component" value="Unassembled WGS sequence"/>
</dbReference>
<sequence length="515" mass="57526">MMDYIIGIDVGTTSTKALIYDTDGKIYGKANKGYPLYQDTPDMAEEDPDEIFNATVSAMQEVVAKANITDGKVIAISWSAQQHSLIALDKDFKPLTRSLTWADNRSQKYAAEYKQNGRGMEMYKRTGLPVHPMGPFYKLLYFKNEQSKIFDQAAYWVGIKEYIIWKYTGVLKEEISMAAATGLLNMKTRQWDEEALKETGVNEKQLPELVETTDKFQGIKSEYAKVIGIDKDVYFVMGATDGALSTIGVGAIQTGVLAINIGTSAAVRTFVDKPRVDPKGRLYCYPVMKGKYLVGGPINNGGIVLNWAHDSLFGGEVEAAKLLNIDSYDMLSKIAATVPAGSDGLIFHPYLGGERAPLWDANARGSFFGLNRKHTRAHMIRAVMEGIMYNLYSVTLALKEVTGEPKAVLAAGGFARSTLWTQMMADIFEHNIVIPESYESGSLAAMFLAKMALGMEDNLEDIKKYMGKETVYKPNEEVFKRYRTLMPIYLRLSRDLSKEYEGIADYQREFTDIDK</sequence>
<dbReference type="InterPro" id="IPR018485">
    <property type="entry name" value="FGGY_C"/>
</dbReference>
<dbReference type="GO" id="GO:0019521">
    <property type="term" value="P:D-gluconate metabolic process"/>
    <property type="evidence" value="ECO:0007669"/>
    <property type="project" value="InterPro"/>
</dbReference>
<dbReference type="PANTHER" id="PTHR43095">
    <property type="entry name" value="SUGAR KINASE"/>
    <property type="match status" value="1"/>
</dbReference>
<dbReference type="InterPro" id="IPR000577">
    <property type="entry name" value="Carb_kinase_FGGY"/>
</dbReference>
<dbReference type="CDD" id="cd07770">
    <property type="entry name" value="ASKHA_NBD_FGGY_GntK"/>
    <property type="match status" value="1"/>
</dbReference>
<evidence type="ECO:0000256" key="3">
    <source>
        <dbReference type="ARBA" id="ARBA00022777"/>
    </source>
</evidence>
<evidence type="ECO:0000259" key="6">
    <source>
        <dbReference type="Pfam" id="PF02782"/>
    </source>
</evidence>
<dbReference type="PIRSF" id="PIRSF000538">
    <property type="entry name" value="GlpK"/>
    <property type="match status" value="1"/>
</dbReference>
<dbReference type="InterPro" id="IPR018483">
    <property type="entry name" value="Carb_kinase_FGGY_CS"/>
</dbReference>
<dbReference type="PROSITE" id="PS00445">
    <property type="entry name" value="FGGY_KINASES_2"/>
    <property type="match status" value="1"/>
</dbReference>
<name>A0A8E1RKX9_LENKE</name>
<dbReference type="Pfam" id="PF00370">
    <property type="entry name" value="FGGY_N"/>
    <property type="match status" value="1"/>
</dbReference>
<dbReference type="AlphaFoldDB" id="A0A8E1RKX9"/>
<proteinExistence type="inferred from homology"/>
<keyword evidence="2 4" id="KW-0808">Transferase</keyword>
<comment type="caution">
    <text evidence="7">The sequence shown here is derived from an EMBL/GenBank/DDBJ whole genome shotgun (WGS) entry which is preliminary data.</text>
</comment>
<evidence type="ECO:0000256" key="4">
    <source>
        <dbReference type="RuleBase" id="RU003733"/>
    </source>
</evidence>
<evidence type="ECO:0000313" key="7">
    <source>
        <dbReference type="EMBL" id="KRM54104.1"/>
    </source>
</evidence>
<evidence type="ECO:0000259" key="5">
    <source>
        <dbReference type="Pfam" id="PF00370"/>
    </source>
</evidence>
<evidence type="ECO:0000256" key="1">
    <source>
        <dbReference type="ARBA" id="ARBA00009156"/>
    </source>
</evidence>
<dbReference type="InterPro" id="IPR018484">
    <property type="entry name" value="FGGY_N"/>
</dbReference>
<accession>A0A8E1RKX9</accession>